<evidence type="ECO:0000256" key="3">
    <source>
        <dbReference type="ARBA" id="ARBA00022679"/>
    </source>
</evidence>
<reference evidence="13 14" key="1">
    <citation type="submission" date="2009-11" db="EMBL/GenBank/DDBJ databases">
        <title>Annotation of Allomyces macrogynus ATCC 38327.</title>
        <authorList>
            <consortium name="The Broad Institute Genome Sequencing Platform"/>
            <person name="Russ C."/>
            <person name="Cuomo C."/>
            <person name="Burger G."/>
            <person name="Gray M.W."/>
            <person name="Holland P.W.H."/>
            <person name="King N."/>
            <person name="Lang F.B.F."/>
            <person name="Roger A.J."/>
            <person name="Ruiz-Trillo I."/>
            <person name="Young S.K."/>
            <person name="Zeng Q."/>
            <person name="Gargeya S."/>
            <person name="Fitzgerald M."/>
            <person name="Haas B."/>
            <person name="Abouelleil A."/>
            <person name="Alvarado L."/>
            <person name="Arachchi H.M."/>
            <person name="Berlin A."/>
            <person name="Chapman S.B."/>
            <person name="Gearin G."/>
            <person name="Goldberg J."/>
            <person name="Griggs A."/>
            <person name="Gujja S."/>
            <person name="Hansen M."/>
            <person name="Heiman D."/>
            <person name="Howarth C."/>
            <person name="Larimer J."/>
            <person name="Lui A."/>
            <person name="MacDonald P.J.P."/>
            <person name="McCowen C."/>
            <person name="Montmayeur A."/>
            <person name="Murphy C."/>
            <person name="Neiman D."/>
            <person name="Pearson M."/>
            <person name="Priest M."/>
            <person name="Roberts A."/>
            <person name="Saif S."/>
            <person name="Shea T."/>
            <person name="Sisk P."/>
            <person name="Stolte C."/>
            <person name="Sykes S."/>
            <person name="Wortman J."/>
            <person name="Nusbaum C."/>
            <person name="Birren B."/>
        </authorList>
    </citation>
    <scope>NUCLEOTIDE SEQUENCE [LARGE SCALE GENOMIC DNA]</scope>
    <source>
        <strain evidence="13 14">ATCC 38327</strain>
    </source>
</reference>
<keyword evidence="9" id="KW-0012">Acyltransferase</keyword>
<organism evidence="13 14">
    <name type="scientific">Allomyces macrogynus (strain ATCC 38327)</name>
    <name type="common">Allomyces javanicus var. macrogynus</name>
    <dbReference type="NCBI Taxonomy" id="578462"/>
    <lineage>
        <taxon>Eukaryota</taxon>
        <taxon>Fungi</taxon>
        <taxon>Fungi incertae sedis</taxon>
        <taxon>Blastocladiomycota</taxon>
        <taxon>Blastocladiomycetes</taxon>
        <taxon>Blastocladiales</taxon>
        <taxon>Blastocladiaceae</taxon>
        <taxon>Allomyces</taxon>
    </lineage>
</organism>
<evidence type="ECO:0008006" key="15">
    <source>
        <dbReference type="Google" id="ProtNLM"/>
    </source>
</evidence>
<dbReference type="SUPFAM" id="SSF55729">
    <property type="entry name" value="Acyl-CoA N-acyltransferases (Nat)"/>
    <property type="match status" value="1"/>
</dbReference>
<dbReference type="InterPro" id="IPR016181">
    <property type="entry name" value="Acyl_CoA_acyltransferase"/>
</dbReference>
<dbReference type="GO" id="GO:0005634">
    <property type="term" value="C:nucleus"/>
    <property type="evidence" value="ECO:0007669"/>
    <property type="project" value="UniProtKB-SubCell"/>
</dbReference>
<dbReference type="CDD" id="cd04301">
    <property type="entry name" value="NAT_SF"/>
    <property type="match status" value="1"/>
</dbReference>
<feature type="region of interest" description="Disordered" evidence="10">
    <location>
        <begin position="158"/>
        <end position="259"/>
    </location>
</feature>
<keyword evidence="5" id="KW-0863">Zinc-finger</keyword>
<evidence type="ECO:0000256" key="8">
    <source>
        <dbReference type="ARBA" id="ARBA00023306"/>
    </source>
</evidence>
<feature type="compositionally biased region" description="Low complexity" evidence="10">
    <location>
        <begin position="226"/>
        <end position="259"/>
    </location>
</feature>
<dbReference type="InterPro" id="IPR028005">
    <property type="entry name" value="AcTrfase_ESCO_Znf_dom"/>
</dbReference>
<protein>
    <recommendedName>
        <fullName evidence="15">N-acetyltransferase domain-containing protein</fullName>
    </recommendedName>
</protein>
<dbReference type="VEuPathDB" id="FungiDB:AMAG_09279"/>
<reference evidence="14" key="2">
    <citation type="submission" date="2009-11" db="EMBL/GenBank/DDBJ databases">
        <title>The Genome Sequence of Allomyces macrogynus strain ATCC 38327.</title>
        <authorList>
            <consortium name="The Broad Institute Genome Sequencing Platform"/>
            <person name="Russ C."/>
            <person name="Cuomo C."/>
            <person name="Shea T."/>
            <person name="Young S.K."/>
            <person name="Zeng Q."/>
            <person name="Koehrsen M."/>
            <person name="Haas B."/>
            <person name="Borodovsky M."/>
            <person name="Guigo R."/>
            <person name="Alvarado L."/>
            <person name="Berlin A."/>
            <person name="Borenstein D."/>
            <person name="Chen Z."/>
            <person name="Engels R."/>
            <person name="Freedman E."/>
            <person name="Gellesch M."/>
            <person name="Goldberg J."/>
            <person name="Griggs A."/>
            <person name="Gujja S."/>
            <person name="Heiman D."/>
            <person name="Hepburn T."/>
            <person name="Howarth C."/>
            <person name="Jen D."/>
            <person name="Larson L."/>
            <person name="Lewis B."/>
            <person name="Mehta T."/>
            <person name="Park D."/>
            <person name="Pearson M."/>
            <person name="Roberts A."/>
            <person name="Saif S."/>
            <person name="Shenoy N."/>
            <person name="Sisk P."/>
            <person name="Stolte C."/>
            <person name="Sykes S."/>
            <person name="Walk T."/>
            <person name="White J."/>
            <person name="Yandava C."/>
            <person name="Burger G."/>
            <person name="Gray M.W."/>
            <person name="Holland P.W.H."/>
            <person name="King N."/>
            <person name="Lang F.B.F."/>
            <person name="Roger A.J."/>
            <person name="Ruiz-Trillo I."/>
            <person name="Lander E."/>
            <person name="Nusbaum C."/>
        </authorList>
    </citation>
    <scope>NUCLEOTIDE SEQUENCE [LARGE SCALE GENOMIC DNA]</scope>
    <source>
        <strain evidence="14">ATCC 38327</strain>
    </source>
</reference>
<evidence type="ECO:0000256" key="5">
    <source>
        <dbReference type="ARBA" id="ARBA00022771"/>
    </source>
</evidence>
<evidence type="ECO:0000313" key="14">
    <source>
        <dbReference type="Proteomes" id="UP000054350"/>
    </source>
</evidence>
<evidence type="ECO:0000313" key="13">
    <source>
        <dbReference type="EMBL" id="KNE64242.1"/>
    </source>
</evidence>
<dbReference type="eggNOG" id="KOG3014">
    <property type="taxonomic scope" value="Eukaryota"/>
</dbReference>
<dbReference type="GO" id="GO:0061733">
    <property type="term" value="F:protein-lysine-acetyltransferase activity"/>
    <property type="evidence" value="ECO:0007669"/>
    <property type="project" value="TreeGrafter"/>
</dbReference>
<dbReference type="PANTHER" id="PTHR45884:SF2">
    <property type="entry name" value="N-ACETYLTRANSFERASE ECO"/>
    <property type="match status" value="1"/>
</dbReference>
<keyword evidence="4" id="KW-0479">Metal-binding</keyword>
<dbReference type="Pfam" id="PF13878">
    <property type="entry name" value="zf-C2H2_3"/>
    <property type="match status" value="1"/>
</dbReference>
<evidence type="ECO:0000256" key="1">
    <source>
        <dbReference type="ARBA" id="ARBA00004123"/>
    </source>
</evidence>
<dbReference type="GO" id="GO:0008270">
    <property type="term" value="F:zinc ion binding"/>
    <property type="evidence" value="ECO:0007669"/>
    <property type="project" value="UniProtKB-KW"/>
</dbReference>
<dbReference type="PANTHER" id="PTHR45884">
    <property type="entry name" value="N-ACETYLTRANSFERASE ECO"/>
    <property type="match status" value="1"/>
</dbReference>
<dbReference type="Proteomes" id="UP000054350">
    <property type="component" value="Unassembled WGS sequence"/>
</dbReference>
<evidence type="ECO:0000256" key="4">
    <source>
        <dbReference type="ARBA" id="ARBA00022723"/>
    </source>
</evidence>
<dbReference type="Pfam" id="PF13880">
    <property type="entry name" value="Acetyltransf_13"/>
    <property type="match status" value="1"/>
</dbReference>
<comment type="similarity">
    <text evidence="2">Belongs to the acetyltransferase family. ECO subfamily.</text>
</comment>
<proteinExistence type="inferred from homology"/>
<feature type="compositionally biased region" description="Low complexity" evidence="10">
    <location>
        <begin position="99"/>
        <end position="112"/>
    </location>
</feature>
<feature type="domain" description="N-acetyltransferase ESCO acetyl-transferase" evidence="12">
    <location>
        <begin position="409"/>
        <end position="472"/>
    </location>
</feature>
<keyword evidence="7" id="KW-0539">Nucleus</keyword>
<dbReference type="Gene3D" id="3.40.630.30">
    <property type="match status" value="1"/>
</dbReference>
<comment type="subcellular location">
    <subcellularLocation>
        <location evidence="1">Nucleus</location>
    </subcellularLocation>
</comment>
<feature type="region of interest" description="Disordered" evidence="10">
    <location>
        <begin position="93"/>
        <end position="114"/>
    </location>
</feature>
<dbReference type="EMBL" id="GG745344">
    <property type="protein sequence ID" value="KNE64242.1"/>
    <property type="molecule type" value="Genomic_DNA"/>
</dbReference>
<evidence type="ECO:0000256" key="6">
    <source>
        <dbReference type="ARBA" id="ARBA00022833"/>
    </source>
</evidence>
<dbReference type="OrthoDB" id="428854at2759"/>
<evidence type="ECO:0000259" key="11">
    <source>
        <dbReference type="Pfam" id="PF13878"/>
    </source>
</evidence>
<dbReference type="GO" id="GO:0000785">
    <property type="term" value="C:chromatin"/>
    <property type="evidence" value="ECO:0007669"/>
    <property type="project" value="TreeGrafter"/>
</dbReference>
<sequence length="474" mass="50433">MPAGVCTRHALHVNCTTGQEGPHRTSLAPFARARPLRTQPLHDNVHHPLPHQLADQQQLHTCTSIMSMFTSDQHASPAPSAVPATPTVVRTYAGRRSRTSAGASTPASPADPDSFRCQSAVRVALSNLGSSGTPTADVPVVRRVDSALGWPLTATSDDKLAAPARRHSTGADSEQTPTRTREPASTKASPSRPTVAADPPPSTTTSSTPTTTKKRVRGPLDQFFLATAKRPARATSSSSSSTSPSAPTAPRADAAGARASQLHQMRLDFGQRGQGARECRECGMSYVATDEKDRKLHDRHHAQAVRGIEYPGYKNDRVVWSHDDARLVATTWPPSSSALATKLRSVVAHTDRVLGAVDHVLEPGHAVVVYIRGRVVSGVCVAEPRSVAFPATADGTAYDRARPVEAKFAGIARVWVDSKSRRQGVATRLLDAVAEAVGADEGRARVAFSAPTTAGWALARSYTGDEDEVLVYDD</sequence>
<dbReference type="STRING" id="578462.A0A0L0SP22"/>
<dbReference type="InterPro" id="IPR028009">
    <property type="entry name" value="ESCO_Acetyltransf_dom"/>
</dbReference>
<gene>
    <name evidence="13" type="ORF">AMAG_09279</name>
</gene>
<accession>A0A0L0SP22</accession>
<dbReference type="GO" id="GO:0007064">
    <property type="term" value="P:mitotic sister chromatid cohesion"/>
    <property type="evidence" value="ECO:0007669"/>
    <property type="project" value="TreeGrafter"/>
</dbReference>
<evidence type="ECO:0000256" key="10">
    <source>
        <dbReference type="SAM" id="MobiDB-lite"/>
    </source>
</evidence>
<feature type="domain" description="N-acetyltransferase ESCO zinc-finger" evidence="11">
    <location>
        <begin position="264"/>
        <end position="303"/>
    </location>
</feature>
<keyword evidence="8" id="KW-0131">Cell cycle</keyword>
<keyword evidence="6" id="KW-0862">Zinc</keyword>
<evidence type="ECO:0000256" key="9">
    <source>
        <dbReference type="ARBA" id="ARBA00023315"/>
    </source>
</evidence>
<evidence type="ECO:0000256" key="2">
    <source>
        <dbReference type="ARBA" id="ARBA00005816"/>
    </source>
</evidence>
<evidence type="ECO:0000259" key="12">
    <source>
        <dbReference type="Pfam" id="PF13880"/>
    </source>
</evidence>
<name>A0A0L0SP22_ALLM3</name>
<evidence type="ECO:0000256" key="7">
    <source>
        <dbReference type="ARBA" id="ARBA00023242"/>
    </source>
</evidence>
<dbReference type="AlphaFoldDB" id="A0A0L0SP22"/>
<keyword evidence="3" id="KW-0808">Transferase</keyword>
<keyword evidence="14" id="KW-1185">Reference proteome</keyword>